<evidence type="ECO:0000256" key="1">
    <source>
        <dbReference type="SAM" id="Phobius"/>
    </source>
</evidence>
<keyword evidence="1" id="KW-0812">Transmembrane</keyword>
<keyword evidence="1" id="KW-1133">Transmembrane helix</keyword>
<evidence type="ECO:0000313" key="2">
    <source>
        <dbReference type="EMBL" id="GAD53162.1"/>
    </source>
</evidence>
<comment type="caution">
    <text evidence="2">The sequence shown here is derived from an EMBL/GenBank/DDBJ whole genome shotgun (WGS) entry which is preliminary data.</text>
</comment>
<gene>
    <name evidence="2" type="ORF">MBEHAL_1922</name>
</gene>
<feature type="transmembrane region" description="Helical" evidence="1">
    <location>
        <begin position="130"/>
        <end position="153"/>
    </location>
</feature>
<keyword evidence="1" id="KW-0472">Membrane</keyword>
<feature type="transmembrane region" description="Helical" evidence="1">
    <location>
        <begin position="68"/>
        <end position="87"/>
    </location>
</feature>
<feature type="transmembrane region" description="Helical" evidence="1">
    <location>
        <begin position="12"/>
        <end position="34"/>
    </location>
</feature>
<proteinExistence type="predicted"/>
<dbReference type="RefSeq" id="WP_020222486.1">
    <property type="nucleotide sequence ID" value="NZ_BANO01000247.1"/>
</dbReference>
<reference evidence="2 3" key="1">
    <citation type="submission" date="2013-09" db="EMBL/GenBank/DDBJ databases">
        <title>Whole genome sequencing of Halarchaeum acidiphilum strain MH1-52-1.</title>
        <authorList>
            <person name="Shimane Y."/>
            <person name="Minegishi H."/>
            <person name="Nishi S."/>
            <person name="Echigo A."/>
            <person name="Shuto A."/>
            <person name="Konishi M."/>
            <person name="Ito T."/>
            <person name="Ohkuma M."/>
            <person name="Ohta Y."/>
            <person name="Nagano Y."/>
            <person name="Tsubouchi T."/>
            <person name="Mori K."/>
            <person name="Usui K."/>
            <person name="Kamekura M."/>
            <person name="Usami R."/>
            <person name="Takaki Y."/>
            <person name="Hatada Y."/>
        </authorList>
    </citation>
    <scope>NUCLEOTIDE SEQUENCE [LARGE SCALE GENOMIC DNA]</scope>
    <source>
        <strain evidence="2 3">JCM 16109</strain>
    </source>
</reference>
<protein>
    <submittedName>
        <fullName evidence="2">Membrane protein, putative</fullName>
    </submittedName>
</protein>
<dbReference type="EMBL" id="BATA01000050">
    <property type="protein sequence ID" value="GAD53162.1"/>
    <property type="molecule type" value="Genomic_DNA"/>
</dbReference>
<dbReference type="OrthoDB" id="292652at2157"/>
<organism evidence="2 3">
    <name type="scientific">Halarchaeum acidiphilum MH1-52-1</name>
    <dbReference type="NCBI Taxonomy" id="1261545"/>
    <lineage>
        <taxon>Archaea</taxon>
        <taxon>Methanobacteriati</taxon>
        <taxon>Methanobacteriota</taxon>
        <taxon>Stenosarchaea group</taxon>
        <taxon>Halobacteria</taxon>
        <taxon>Halobacteriales</taxon>
        <taxon>Halobacteriaceae</taxon>
    </lineage>
</organism>
<feature type="transmembrane region" description="Helical" evidence="1">
    <location>
        <begin position="99"/>
        <end position="118"/>
    </location>
</feature>
<sequence length="159" mass="16805">MATRTHPLETREFTACALLMLVVVGVITLVGNRIGYDGGIVAAAPGMALIIVIGLASLLLARFAPIELPAFAYAMIIAFCLSLPYSPVQETVVGLTKPINFLATTTPILAYAGLSVALQVQRMREVSWKLILVACLVFLGTFFGSAIVAQIVLSAQGII</sequence>
<evidence type="ECO:0000313" key="3">
    <source>
        <dbReference type="Proteomes" id="UP000016986"/>
    </source>
</evidence>
<name>U2YWI6_9EURY</name>
<accession>U2YWI6</accession>
<dbReference type="Proteomes" id="UP000016986">
    <property type="component" value="Unassembled WGS sequence"/>
</dbReference>
<keyword evidence="3" id="KW-1185">Reference proteome</keyword>
<dbReference type="AlphaFoldDB" id="U2YWI6"/>
<feature type="transmembrane region" description="Helical" evidence="1">
    <location>
        <begin position="40"/>
        <end position="61"/>
    </location>
</feature>
<dbReference type="eggNOG" id="arCOG09719">
    <property type="taxonomic scope" value="Archaea"/>
</dbReference>